<dbReference type="Gene3D" id="2.40.360.10">
    <property type="entry name" value="YmcC-like"/>
    <property type="match status" value="1"/>
</dbReference>
<comment type="caution">
    <text evidence="1">The sequence shown here is derived from an EMBL/GenBank/DDBJ whole genome shotgun (WGS) entry which is preliminary data.</text>
</comment>
<evidence type="ECO:0000313" key="2">
    <source>
        <dbReference type="Proteomes" id="UP000535415"/>
    </source>
</evidence>
<dbReference type="RefSeq" id="WP_183531022.1">
    <property type="nucleotide sequence ID" value="NZ_JACIJM010000016.1"/>
</dbReference>
<evidence type="ECO:0000313" key="1">
    <source>
        <dbReference type="EMBL" id="MBB5723910.1"/>
    </source>
</evidence>
<evidence type="ECO:0008006" key="3">
    <source>
        <dbReference type="Google" id="ProtNLM"/>
    </source>
</evidence>
<dbReference type="InterPro" id="IPR023373">
    <property type="entry name" value="YmcC_sf"/>
</dbReference>
<dbReference type="Pfam" id="PF11102">
    <property type="entry name" value="YjbF"/>
    <property type="match status" value="1"/>
</dbReference>
<dbReference type="PROSITE" id="PS51257">
    <property type="entry name" value="PROKAR_LIPOPROTEIN"/>
    <property type="match status" value="1"/>
</dbReference>
<dbReference type="SUPFAM" id="SSF159270">
    <property type="entry name" value="YmcC-like"/>
    <property type="match status" value="1"/>
</dbReference>
<dbReference type="EMBL" id="JACIJM010000016">
    <property type="protein sequence ID" value="MBB5723910.1"/>
    <property type="molecule type" value="Genomic_DNA"/>
</dbReference>
<organism evidence="1 2">
    <name type="scientific">Yoonia ponticola</name>
    <dbReference type="NCBI Taxonomy" id="1524255"/>
    <lineage>
        <taxon>Bacteria</taxon>
        <taxon>Pseudomonadati</taxon>
        <taxon>Pseudomonadota</taxon>
        <taxon>Alphaproteobacteria</taxon>
        <taxon>Rhodobacterales</taxon>
        <taxon>Paracoccaceae</taxon>
        <taxon>Yoonia</taxon>
    </lineage>
</organism>
<sequence length="215" mass="23743">MMRFLGVAFVFATSLAACSTDKEQSSFGLASSYFSQQQFAPSPRFNSLFAEQRSVLDIEFIDLGVTGKLILEQQDGAFARYLSADLGGVVLQRGILHSVYGFGEPLAGAELSQSLSLIIAGRSGVANRFHTYVDGEDRAQTRTYLCEIAPVGPRDVMLEAETVQTTLMSERCSSLEHSFDNLYWVDTLRGEAIQSRQWVGENVGSMVIRVTRQDF</sequence>
<dbReference type="InterPro" id="IPR021308">
    <property type="entry name" value="GfcB"/>
</dbReference>
<reference evidence="1 2" key="1">
    <citation type="submission" date="2020-08" db="EMBL/GenBank/DDBJ databases">
        <title>Genomic Encyclopedia of Type Strains, Phase IV (KMG-IV): sequencing the most valuable type-strain genomes for metagenomic binning, comparative biology and taxonomic classification.</title>
        <authorList>
            <person name="Goeker M."/>
        </authorList>
    </citation>
    <scope>NUCLEOTIDE SEQUENCE [LARGE SCALE GENOMIC DNA]</scope>
    <source>
        <strain evidence="1 2">DSM 101064</strain>
    </source>
</reference>
<proteinExistence type="predicted"/>
<accession>A0A7W9F134</accession>
<dbReference type="AlphaFoldDB" id="A0A7W9F134"/>
<keyword evidence="2" id="KW-1185">Reference proteome</keyword>
<dbReference type="Proteomes" id="UP000535415">
    <property type="component" value="Unassembled WGS sequence"/>
</dbReference>
<gene>
    <name evidence="1" type="ORF">FHS72_003557</name>
</gene>
<name>A0A7W9F134_9RHOB</name>
<protein>
    <recommendedName>
        <fullName evidence="3">YjbF family lipoprotein</fullName>
    </recommendedName>
</protein>